<keyword evidence="4" id="KW-1185">Reference proteome</keyword>
<organism evidence="2 3">
    <name type="scientific">Domibacillus enclensis</name>
    <dbReference type="NCBI Taxonomy" id="1017273"/>
    <lineage>
        <taxon>Bacteria</taxon>
        <taxon>Bacillati</taxon>
        <taxon>Bacillota</taxon>
        <taxon>Bacilli</taxon>
        <taxon>Bacillales</taxon>
        <taxon>Bacillaceae</taxon>
        <taxon>Domibacillus</taxon>
    </lineage>
</organism>
<gene>
    <name evidence="1" type="ORF">B1B05_11530</name>
    <name evidence="2" type="ORF">SAMN05443094_10593</name>
</gene>
<dbReference type="Proteomes" id="UP000186385">
    <property type="component" value="Unassembled WGS sequence"/>
</dbReference>
<dbReference type="RefSeq" id="WP_045849243.1">
    <property type="nucleotide sequence ID" value="NZ_FTLX01000005.1"/>
</dbReference>
<evidence type="ECO:0000313" key="2">
    <source>
        <dbReference type="EMBL" id="SIR07398.1"/>
    </source>
</evidence>
<dbReference type="EMBL" id="FTLX01000005">
    <property type="protein sequence ID" value="SIR07398.1"/>
    <property type="molecule type" value="Genomic_DNA"/>
</dbReference>
<reference evidence="4" key="2">
    <citation type="submission" date="2017-03" db="EMBL/GenBank/DDBJ databases">
        <title>Bacillus sp. V-88(T) DSM27956, whole genome shotgun sequencing project.</title>
        <authorList>
            <person name="Dastager S.G."/>
            <person name="Neurgaonkar P.S."/>
            <person name="Dharne M.S."/>
        </authorList>
    </citation>
    <scope>NUCLEOTIDE SEQUENCE [LARGE SCALE GENOMIC DNA]</scope>
    <source>
        <strain evidence="4">DSM 25145</strain>
    </source>
</reference>
<dbReference type="STRING" id="1017273.SAMN05443094_10593"/>
<reference evidence="1" key="3">
    <citation type="submission" date="2017-03" db="EMBL/GenBank/DDBJ databases">
        <authorList>
            <person name="Dastager S.G."/>
            <person name="Neurgaonkar P.S."/>
            <person name="Dharne M.S."/>
        </authorList>
    </citation>
    <scope>NUCLEOTIDE SEQUENCE</scope>
    <source>
        <strain evidence="1">DSM 25145</strain>
    </source>
</reference>
<accession>A0A1N6XYJ5</accession>
<dbReference type="Proteomes" id="UP000215545">
    <property type="component" value="Unassembled WGS sequence"/>
</dbReference>
<sequence>MRPLFSFFLISLAAIVLFGCSDDAHLNQLTRIDIQELNADSDNPLMITEETELERVQQVFQHIDWQPNTLVDIKGEKMIEATFFYQEEEQLPERLSVYDVYLMENGKVAIQSDRSEEGFGELSNEQAEAAQRTFLYTKMTGKSALPVISIYILAENSLYKDHVNDGPSCHR</sequence>
<dbReference type="PROSITE" id="PS51257">
    <property type="entry name" value="PROKAR_LIPOPROTEIN"/>
    <property type="match status" value="1"/>
</dbReference>
<proteinExistence type="predicted"/>
<evidence type="ECO:0000313" key="3">
    <source>
        <dbReference type="Proteomes" id="UP000186385"/>
    </source>
</evidence>
<reference evidence="2 3" key="1">
    <citation type="submission" date="2017-01" db="EMBL/GenBank/DDBJ databases">
        <authorList>
            <person name="Mah S.A."/>
            <person name="Swanson W.J."/>
            <person name="Moy G.W."/>
            <person name="Vacquier V.D."/>
        </authorList>
    </citation>
    <scope>NUCLEOTIDE SEQUENCE [LARGE SCALE GENOMIC DNA]</scope>
    <source>
        <strain evidence="2 3">NIO-1016</strain>
    </source>
</reference>
<evidence type="ECO:0000313" key="1">
    <source>
        <dbReference type="EMBL" id="OXS77460.1"/>
    </source>
</evidence>
<evidence type="ECO:0000313" key="4">
    <source>
        <dbReference type="Proteomes" id="UP000215545"/>
    </source>
</evidence>
<protein>
    <submittedName>
        <fullName evidence="2">Uncharacterized protein</fullName>
    </submittedName>
</protein>
<name>A0A1N6XYJ5_9BACI</name>
<dbReference type="OrthoDB" id="2437675at2"/>
<dbReference type="AlphaFoldDB" id="A0A1N6XYJ5"/>
<dbReference type="EMBL" id="MWSK01000005">
    <property type="protein sequence ID" value="OXS77460.1"/>
    <property type="molecule type" value="Genomic_DNA"/>
</dbReference>